<evidence type="ECO:0000313" key="1">
    <source>
        <dbReference type="EMBL" id="SVA58160.1"/>
    </source>
</evidence>
<name>A0A381X0C9_9ZZZZ</name>
<accession>A0A381X0C9</accession>
<sequence>MIQFANPNADLFIPDDSEPSQALSRTTHLGVGAHQDDLEVMALHGILACYKQPQKWFGGVTVTNGAGSSRTNEYAGYTDEQMQVVRAEEQRKSAVVGEFGFVAQLGYPSSAVKQPQNCDYAADLRTILAGTRPQVVYTHNFADKHDTHVAVVVPLIRALRELPEDERPAEVYGVEVWRDLNWLLDDEKVLLNMANRPNLVRALISIFDSQITGGKRYDLALEGRLRSNATFFDSHAVDEMNLASYAMDLKPLVDDPSLDIAGYVDGCIERFREDVRSRVSRFTGD</sequence>
<proteinExistence type="predicted"/>
<dbReference type="InterPro" id="IPR024078">
    <property type="entry name" value="LmbE-like_dom_sf"/>
</dbReference>
<dbReference type="InterPro" id="IPR003737">
    <property type="entry name" value="GlcNAc_PI_deacetylase-related"/>
</dbReference>
<protein>
    <recommendedName>
        <fullName evidence="2">PIG-L family deacetylase</fullName>
    </recommendedName>
</protein>
<gene>
    <name evidence="1" type="ORF">METZ01_LOCUS111014</name>
</gene>
<evidence type="ECO:0008006" key="2">
    <source>
        <dbReference type="Google" id="ProtNLM"/>
    </source>
</evidence>
<dbReference type="SUPFAM" id="SSF102588">
    <property type="entry name" value="LmbE-like"/>
    <property type="match status" value="1"/>
</dbReference>
<organism evidence="1">
    <name type="scientific">marine metagenome</name>
    <dbReference type="NCBI Taxonomy" id="408172"/>
    <lineage>
        <taxon>unclassified sequences</taxon>
        <taxon>metagenomes</taxon>
        <taxon>ecological metagenomes</taxon>
    </lineage>
</organism>
<dbReference type="EMBL" id="UINC01013466">
    <property type="protein sequence ID" value="SVA58160.1"/>
    <property type="molecule type" value="Genomic_DNA"/>
</dbReference>
<reference evidence="1" key="1">
    <citation type="submission" date="2018-05" db="EMBL/GenBank/DDBJ databases">
        <authorList>
            <person name="Lanie J.A."/>
            <person name="Ng W.-L."/>
            <person name="Kazmierczak K.M."/>
            <person name="Andrzejewski T.M."/>
            <person name="Davidsen T.M."/>
            <person name="Wayne K.J."/>
            <person name="Tettelin H."/>
            <person name="Glass J.I."/>
            <person name="Rusch D."/>
            <person name="Podicherti R."/>
            <person name="Tsui H.-C.T."/>
            <person name="Winkler M.E."/>
        </authorList>
    </citation>
    <scope>NUCLEOTIDE SEQUENCE</scope>
</reference>
<dbReference type="Pfam" id="PF02585">
    <property type="entry name" value="PIG-L"/>
    <property type="match status" value="1"/>
</dbReference>
<dbReference type="AlphaFoldDB" id="A0A381X0C9"/>
<dbReference type="Gene3D" id="3.40.50.10320">
    <property type="entry name" value="LmbE-like"/>
    <property type="match status" value="1"/>
</dbReference>